<feature type="compositionally biased region" description="Low complexity" evidence="1">
    <location>
        <begin position="317"/>
        <end position="329"/>
    </location>
</feature>
<sequence>MEKMDWEYYIPLGDEDGQDELFGLQDLHPIQPEHSVAENIQTAAQGSEIENSFTGPPSDSLDLGTAPHSTPQVDPQTAIWQDIGARQLQNIIRNTPFGFSMNSPPISPPQSYVHPPEEIRGNDKTAATFTHEPTTNLASKTASEFKPRPDLQPASHQVLDIEPQQARNSGQYGTSTNGISTNHFQGYNLTNQPNGRSSSNIALSPSSYHGHVLPASSSYPSPSTIGAKSIDPETFALTSQLNNANSYPTVARPEFISLLQRCRPRMQIFKYPNVLTKKLLQRIQSDARSQFGRISDLAATLPERGLKQFFDPHELAAQTTSTSASGTSQVSPQRKNSSKQYARPAKTGFDSTRPRRVSSGCSSPPPDPETFHPQFDSASDYDLPDNCERCGRFFNGPDRMKIHLRGCARKRGEIFGLSDPLPWPAPTAEAGAITNAYQYPFAGASDNSRSQRNTLRDTPDLGSATQSMLPSMIWSEASDGDDEISPSTESHNFQLAHTEEMKLQKQDMRVRWPQAMTPTQSDVLPTREGLPAFYPRDTPSTGTYAVQPPIVVPGHQREASTASYGSLATPHTYPASGTTQASPYGWWKPYMNDLSPFTVDEERLSLARAFHALRGEGDLPWGKK</sequence>
<proteinExistence type="predicted"/>
<evidence type="ECO:0000256" key="1">
    <source>
        <dbReference type="SAM" id="MobiDB-lite"/>
    </source>
</evidence>
<dbReference type="EMBL" id="JAZHXI010000012">
    <property type="protein sequence ID" value="KAL2065709.1"/>
    <property type="molecule type" value="Genomic_DNA"/>
</dbReference>
<gene>
    <name evidence="2" type="ORF">VTL71DRAFT_3379</name>
</gene>
<dbReference type="Proteomes" id="UP001595075">
    <property type="component" value="Unassembled WGS sequence"/>
</dbReference>
<comment type="caution">
    <text evidence="2">The sequence shown here is derived from an EMBL/GenBank/DDBJ whole genome shotgun (WGS) entry which is preliminary data.</text>
</comment>
<accession>A0ABR4C702</accession>
<feature type="compositionally biased region" description="Polar residues" evidence="1">
    <location>
        <begin position="330"/>
        <end position="340"/>
    </location>
</feature>
<evidence type="ECO:0008006" key="4">
    <source>
        <dbReference type="Google" id="ProtNLM"/>
    </source>
</evidence>
<protein>
    <recommendedName>
        <fullName evidence="4">C2H2-type domain-containing protein</fullName>
    </recommendedName>
</protein>
<reference evidence="2 3" key="1">
    <citation type="journal article" date="2024" name="Commun. Biol.">
        <title>Comparative genomic analysis of thermophilic fungi reveals convergent evolutionary adaptations and gene losses.</title>
        <authorList>
            <person name="Steindorff A.S."/>
            <person name="Aguilar-Pontes M.V."/>
            <person name="Robinson A.J."/>
            <person name="Andreopoulos B."/>
            <person name="LaButti K."/>
            <person name="Kuo A."/>
            <person name="Mondo S."/>
            <person name="Riley R."/>
            <person name="Otillar R."/>
            <person name="Haridas S."/>
            <person name="Lipzen A."/>
            <person name="Grimwood J."/>
            <person name="Schmutz J."/>
            <person name="Clum A."/>
            <person name="Reid I.D."/>
            <person name="Moisan M.C."/>
            <person name="Butler G."/>
            <person name="Nguyen T.T.M."/>
            <person name="Dewar K."/>
            <person name="Conant G."/>
            <person name="Drula E."/>
            <person name="Henrissat B."/>
            <person name="Hansel C."/>
            <person name="Singer S."/>
            <person name="Hutchinson M.I."/>
            <person name="de Vries R.P."/>
            <person name="Natvig D.O."/>
            <person name="Powell A.J."/>
            <person name="Tsang A."/>
            <person name="Grigoriev I.V."/>
        </authorList>
    </citation>
    <scope>NUCLEOTIDE SEQUENCE [LARGE SCALE GENOMIC DNA]</scope>
    <source>
        <strain evidence="2 3">CBS 494.80</strain>
    </source>
</reference>
<feature type="region of interest" description="Disordered" evidence="1">
    <location>
        <begin position="443"/>
        <end position="467"/>
    </location>
</feature>
<evidence type="ECO:0000313" key="2">
    <source>
        <dbReference type="EMBL" id="KAL2065709.1"/>
    </source>
</evidence>
<organism evidence="2 3">
    <name type="scientific">Oculimacula yallundae</name>
    <dbReference type="NCBI Taxonomy" id="86028"/>
    <lineage>
        <taxon>Eukaryota</taxon>
        <taxon>Fungi</taxon>
        <taxon>Dikarya</taxon>
        <taxon>Ascomycota</taxon>
        <taxon>Pezizomycotina</taxon>
        <taxon>Leotiomycetes</taxon>
        <taxon>Helotiales</taxon>
        <taxon>Ploettnerulaceae</taxon>
        <taxon>Oculimacula</taxon>
    </lineage>
</organism>
<keyword evidence="3" id="KW-1185">Reference proteome</keyword>
<feature type="region of interest" description="Disordered" evidence="1">
    <location>
        <begin position="49"/>
        <end position="73"/>
    </location>
</feature>
<feature type="region of interest" description="Disordered" evidence="1">
    <location>
        <begin position="167"/>
        <end position="203"/>
    </location>
</feature>
<feature type="region of interest" description="Disordered" evidence="1">
    <location>
        <begin position="317"/>
        <end position="377"/>
    </location>
</feature>
<evidence type="ECO:0000313" key="3">
    <source>
        <dbReference type="Proteomes" id="UP001595075"/>
    </source>
</evidence>
<name>A0ABR4C702_9HELO</name>